<dbReference type="EMBL" id="HE796683">
    <property type="protein sequence ID" value="CCG98255.1"/>
    <property type="molecule type" value="Genomic_DNA"/>
</dbReference>
<sequence>MSFMVIDWFLSKSTLRMLLNNAQLMTINDYK</sequence>
<evidence type="ECO:0000313" key="2">
    <source>
        <dbReference type="Proteomes" id="UP000011058"/>
    </source>
</evidence>
<evidence type="ECO:0000313" key="1">
    <source>
        <dbReference type="EMBL" id="CCG98255.1"/>
    </source>
</evidence>
<dbReference type="KEGG" id="fae:FAES_0241"/>
<dbReference type="Proteomes" id="UP000011058">
    <property type="component" value="Chromosome"/>
</dbReference>
<reference evidence="1 2" key="1">
    <citation type="journal article" date="2012" name="J. Bacteriol.">
        <title>Genome Sequence of Fibrella aestuarina BUZ 2T, a Filamentous Marine Bacterium.</title>
        <authorList>
            <person name="Filippini M."/>
            <person name="Qi W."/>
            <person name="Blom J."/>
            <person name="Goesmann A."/>
            <person name="Smits T.H."/>
            <person name="Bagheri H.C."/>
        </authorList>
    </citation>
    <scope>NUCLEOTIDE SEQUENCE [LARGE SCALE GENOMIC DNA]</scope>
    <source>
        <strain evidence="2">BUZ 2T</strain>
    </source>
</reference>
<organism evidence="1 2">
    <name type="scientific">Fibrella aestuarina BUZ 2</name>
    <dbReference type="NCBI Taxonomy" id="1166018"/>
    <lineage>
        <taxon>Bacteria</taxon>
        <taxon>Pseudomonadati</taxon>
        <taxon>Bacteroidota</taxon>
        <taxon>Cytophagia</taxon>
        <taxon>Cytophagales</taxon>
        <taxon>Spirosomataceae</taxon>
        <taxon>Fibrella</taxon>
    </lineage>
</organism>
<name>I0K2A2_9BACT</name>
<accession>I0K2A2</accession>
<keyword evidence="2" id="KW-1185">Reference proteome</keyword>
<gene>
    <name evidence="1" type="ORF">FAES_0241</name>
</gene>
<dbReference type="HOGENOM" id="CLU_3396615_0_0_10"/>
<protein>
    <submittedName>
        <fullName evidence="1">Uncharacterized protein</fullName>
    </submittedName>
</protein>
<dbReference type="AlphaFoldDB" id="I0K2A2"/>
<proteinExistence type="predicted"/>